<feature type="domain" description="DUF7134" evidence="13">
    <location>
        <begin position="50"/>
        <end position="212"/>
    </location>
</feature>
<evidence type="ECO:0000313" key="15">
    <source>
        <dbReference type="Proteomes" id="UP000713964"/>
    </source>
</evidence>
<feature type="transmembrane region" description="Helical" evidence="10">
    <location>
        <begin position="154"/>
        <end position="177"/>
    </location>
</feature>
<keyword evidence="3" id="KW-0597">Phosphoprotein</keyword>
<keyword evidence="10" id="KW-0472">Membrane</keyword>
<dbReference type="EC" id="2.7.13.3" evidence="2"/>
<evidence type="ECO:0000259" key="13">
    <source>
        <dbReference type="Pfam" id="PF23539"/>
    </source>
</evidence>
<dbReference type="InterPro" id="IPR055558">
    <property type="entry name" value="DUF7134"/>
</dbReference>
<evidence type="ECO:0000256" key="9">
    <source>
        <dbReference type="SAM" id="MobiDB-lite"/>
    </source>
</evidence>
<dbReference type="InterPro" id="IPR011712">
    <property type="entry name" value="Sig_transdc_His_kin_sub3_dim/P"/>
</dbReference>
<evidence type="ECO:0000256" key="2">
    <source>
        <dbReference type="ARBA" id="ARBA00012438"/>
    </source>
</evidence>
<dbReference type="InterPro" id="IPR050482">
    <property type="entry name" value="Sensor_HK_TwoCompSys"/>
</dbReference>
<keyword evidence="7" id="KW-0067">ATP-binding</keyword>
<feature type="domain" description="Histidine kinase/HSP90-like ATPase" evidence="11">
    <location>
        <begin position="383"/>
        <end position="477"/>
    </location>
</feature>
<evidence type="ECO:0000256" key="5">
    <source>
        <dbReference type="ARBA" id="ARBA00022741"/>
    </source>
</evidence>
<feature type="region of interest" description="Disordered" evidence="9">
    <location>
        <begin position="1"/>
        <end position="22"/>
    </location>
</feature>
<comment type="catalytic activity">
    <reaction evidence="1">
        <text>ATP + protein L-histidine = ADP + protein N-phospho-L-histidine.</text>
        <dbReference type="EC" id="2.7.13.3"/>
    </reaction>
</comment>
<feature type="transmembrane region" description="Helical" evidence="10">
    <location>
        <begin position="183"/>
        <end position="204"/>
    </location>
</feature>
<evidence type="ECO:0000256" key="7">
    <source>
        <dbReference type="ARBA" id="ARBA00022840"/>
    </source>
</evidence>
<evidence type="ECO:0000256" key="10">
    <source>
        <dbReference type="SAM" id="Phobius"/>
    </source>
</evidence>
<dbReference type="Gene3D" id="1.20.5.1930">
    <property type="match status" value="1"/>
</dbReference>
<dbReference type="Pfam" id="PF23539">
    <property type="entry name" value="DUF7134"/>
    <property type="match status" value="1"/>
</dbReference>
<evidence type="ECO:0000256" key="1">
    <source>
        <dbReference type="ARBA" id="ARBA00000085"/>
    </source>
</evidence>
<dbReference type="Pfam" id="PF02518">
    <property type="entry name" value="HATPase_c"/>
    <property type="match status" value="1"/>
</dbReference>
<keyword evidence="6 14" id="KW-0418">Kinase</keyword>
<protein>
    <recommendedName>
        <fullName evidence="2">histidine kinase</fullName>
        <ecNumber evidence="2">2.7.13.3</ecNumber>
    </recommendedName>
</protein>
<feature type="transmembrane region" description="Helical" evidence="10">
    <location>
        <begin position="105"/>
        <end position="123"/>
    </location>
</feature>
<reference evidence="14" key="1">
    <citation type="submission" date="2020-04" db="EMBL/GenBank/DDBJ databases">
        <title>Deep metagenomics examines the oral microbiome during advanced dental caries in children, revealing novel taxa and co-occurrences with host molecules.</title>
        <authorList>
            <person name="Baker J.L."/>
            <person name="Morton J.T."/>
            <person name="Dinis M."/>
            <person name="Alvarez R."/>
            <person name="Tran N.C."/>
            <person name="Knight R."/>
            <person name="Edlund A."/>
        </authorList>
    </citation>
    <scope>NUCLEOTIDE SEQUENCE</scope>
    <source>
        <strain evidence="14">JCVI_29_bin.11</strain>
    </source>
</reference>
<proteinExistence type="predicted"/>
<dbReference type="GO" id="GO:0005524">
    <property type="term" value="F:ATP binding"/>
    <property type="evidence" value="ECO:0007669"/>
    <property type="project" value="UniProtKB-KW"/>
</dbReference>
<dbReference type="PANTHER" id="PTHR24421:SF10">
    <property type="entry name" value="NITRATE_NITRITE SENSOR PROTEIN NARQ"/>
    <property type="match status" value="1"/>
</dbReference>
<keyword evidence="4" id="KW-0808">Transferase</keyword>
<feature type="domain" description="Signal transduction histidine kinase subgroup 3 dimerisation and phosphoacceptor" evidence="12">
    <location>
        <begin position="240"/>
        <end position="290"/>
    </location>
</feature>
<comment type="caution">
    <text evidence="14">The sequence shown here is derived from an EMBL/GenBank/DDBJ whole genome shotgun (WGS) entry which is preliminary data.</text>
</comment>
<evidence type="ECO:0000256" key="6">
    <source>
        <dbReference type="ARBA" id="ARBA00022777"/>
    </source>
</evidence>
<keyword evidence="10" id="KW-1133">Transmembrane helix</keyword>
<evidence type="ECO:0000259" key="12">
    <source>
        <dbReference type="Pfam" id="PF07730"/>
    </source>
</evidence>
<feature type="compositionally biased region" description="Polar residues" evidence="9">
    <location>
        <begin position="1"/>
        <end position="19"/>
    </location>
</feature>
<feature type="region of interest" description="Disordered" evidence="9">
    <location>
        <begin position="279"/>
        <end position="307"/>
    </location>
</feature>
<evidence type="ECO:0000256" key="8">
    <source>
        <dbReference type="ARBA" id="ARBA00023012"/>
    </source>
</evidence>
<dbReference type="SUPFAM" id="SSF55874">
    <property type="entry name" value="ATPase domain of HSP90 chaperone/DNA topoisomerase II/histidine kinase"/>
    <property type="match status" value="1"/>
</dbReference>
<sequence length="480" mass="53075">MPLKRTQPQKNPQNSTKTAESGYAVTHTRGISESNDLPADAITASSRVQNYLRDKRGWMNFIVVAHMQFFCCVLSVAFINGYGWIPLISALCSTTALYFRYRFPYGSIYVVIAALCLTLVTPFPDSLVITCYPPVSLAAYHTGRHWTRRARFRALILGWVGALAVTVQASLSFLYHWDDIPARIFICLMLGVLCGSIFTVFWFLGDSRRMRELRSEEFKERARRLEYEQEQERRLAAQDERTRIAREMHDIVAHSLSSIISQADGARYAAASARTARAQQTQQAQQAEQQTAQVEQSGQAQQQSEPDIAEQTLELIADTARDSLTQMRSLLGLLRTDEATAYAPVPTLSDVPALVEQSRRAGLPVTFTGITGTMARTLPQGAELAAYRTVQEALTNALKHSPGAATTVAIHWGKDGLQLWVQNGPVSSAAAQHIARPVPGSGNGLRGMSERIALYHGTLTYGLQPDGGWLVEAALPYRDL</sequence>
<dbReference type="AlphaFoldDB" id="A0A930L4U5"/>
<dbReference type="Proteomes" id="UP000713964">
    <property type="component" value="Unassembled WGS sequence"/>
</dbReference>
<evidence type="ECO:0000256" key="4">
    <source>
        <dbReference type="ARBA" id="ARBA00022679"/>
    </source>
</evidence>
<accession>A0A930L4U5</accession>
<evidence type="ECO:0000259" key="11">
    <source>
        <dbReference type="Pfam" id="PF02518"/>
    </source>
</evidence>
<keyword evidence="5" id="KW-0547">Nucleotide-binding</keyword>
<organism evidence="14 15">
    <name type="scientific">Rothia mucilaginosa</name>
    <dbReference type="NCBI Taxonomy" id="43675"/>
    <lineage>
        <taxon>Bacteria</taxon>
        <taxon>Bacillati</taxon>
        <taxon>Actinomycetota</taxon>
        <taxon>Actinomycetes</taxon>
        <taxon>Micrococcales</taxon>
        <taxon>Micrococcaceae</taxon>
        <taxon>Rothia</taxon>
    </lineage>
</organism>
<name>A0A930L4U5_9MICC</name>
<dbReference type="EMBL" id="JABZXL010000031">
    <property type="protein sequence ID" value="MBF1659901.1"/>
    <property type="molecule type" value="Genomic_DNA"/>
</dbReference>
<dbReference type="InterPro" id="IPR003594">
    <property type="entry name" value="HATPase_dom"/>
</dbReference>
<keyword evidence="8" id="KW-0902">Two-component regulatory system</keyword>
<evidence type="ECO:0000313" key="14">
    <source>
        <dbReference type="EMBL" id="MBF1659901.1"/>
    </source>
</evidence>
<feature type="compositionally biased region" description="Low complexity" evidence="9">
    <location>
        <begin position="279"/>
        <end position="305"/>
    </location>
</feature>
<evidence type="ECO:0000256" key="3">
    <source>
        <dbReference type="ARBA" id="ARBA00022553"/>
    </source>
</evidence>
<dbReference type="GO" id="GO:0016020">
    <property type="term" value="C:membrane"/>
    <property type="evidence" value="ECO:0007669"/>
    <property type="project" value="InterPro"/>
</dbReference>
<gene>
    <name evidence="14" type="ORF">HXO58_08740</name>
</gene>
<dbReference type="Pfam" id="PF07730">
    <property type="entry name" value="HisKA_3"/>
    <property type="match status" value="1"/>
</dbReference>
<feature type="transmembrane region" description="Helical" evidence="10">
    <location>
        <begin position="61"/>
        <end position="85"/>
    </location>
</feature>
<dbReference type="InterPro" id="IPR036890">
    <property type="entry name" value="HATPase_C_sf"/>
</dbReference>
<dbReference type="PANTHER" id="PTHR24421">
    <property type="entry name" value="NITRATE/NITRITE SENSOR PROTEIN NARX-RELATED"/>
    <property type="match status" value="1"/>
</dbReference>
<dbReference type="GO" id="GO:0046983">
    <property type="term" value="F:protein dimerization activity"/>
    <property type="evidence" value="ECO:0007669"/>
    <property type="project" value="InterPro"/>
</dbReference>
<dbReference type="GO" id="GO:0000155">
    <property type="term" value="F:phosphorelay sensor kinase activity"/>
    <property type="evidence" value="ECO:0007669"/>
    <property type="project" value="InterPro"/>
</dbReference>
<keyword evidence="10" id="KW-0812">Transmembrane</keyword>
<dbReference type="Gene3D" id="3.30.565.10">
    <property type="entry name" value="Histidine kinase-like ATPase, C-terminal domain"/>
    <property type="match status" value="1"/>
</dbReference>
<dbReference type="CDD" id="cd16917">
    <property type="entry name" value="HATPase_UhpB-NarQ-NarX-like"/>
    <property type="match status" value="1"/>
</dbReference>